<protein>
    <recommendedName>
        <fullName evidence="3">SGNH/GDSL hydrolase family protein</fullName>
    </recommendedName>
</protein>
<accession>A0A845B4G7</accession>
<evidence type="ECO:0008006" key="3">
    <source>
        <dbReference type="Google" id="ProtNLM"/>
    </source>
</evidence>
<dbReference type="EMBL" id="SNVJ01000001">
    <property type="protein sequence ID" value="MXP62081.1"/>
    <property type="molecule type" value="Genomic_DNA"/>
</dbReference>
<reference evidence="1 2" key="1">
    <citation type="submission" date="2019-03" db="EMBL/GenBank/DDBJ databases">
        <title>Roseomonas sp. a novel Roseomonas species isolated from Sea whip Gorgonian.</title>
        <authorList>
            <person name="Li F."/>
            <person name="Pan X."/>
            <person name="Huang S."/>
            <person name="Li Z."/>
            <person name="Meng B."/>
        </authorList>
    </citation>
    <scope>NUCLEOTIDE SEQUENCE [LARGE SCALE GENOMIC DNA]</scope>
    <source>
        <strain evidence="1 2">M0104</strain>
    </source>
</reference>
<evidence type="ECO:0000313" key="2">
    <source>
        <dbReference type="Proteomes" id="UP000460715"/>
    </source>
</evidence>
<sequence length="327" mass="36161">MSDQHSSHRKDTTAAAPLRRPAMRFLAAFLLLVLSGIGVAAALHMALARKGLLPPPPLAATWCIDEKFAFLRETRLEEVTLFAIGSSATWRNLDMPLLERRLPGTRALNAAPCYLHIDQTAFMAGFLLERMPRVDTVLAVVAPRDFEACPLSQRAFFDPHLGGAYLNGAVPGWLPYVTGFRPMYLAREAIEQENLPPGPDDVALDGHGSSILRKPHFWRPAPAFDPACYEGLAALEEAASSRGARLVVATLPVMPEWGERFDRNGSLVESWTREMRAALRQPETLLLDGRGLAWGNQRFADPVHLLYPYHRPFTDFIASALARQTGS</sequence>
<gene>
    <name evidence="1" type="ORF">E0493_01775</name>
</gene>
<keyword evidence="2" id="KW-1185">Reference proteome</keyword>
<name>A0A845B4G7_9PROT</name>
<dbReference type="OrthoDB" id="8259886at2"/>
<dbReference type="AlphaFoldDB" id="A0A845B4G7"/>
<comment type="caution">
    <text evidence="1">The sequence shown here is derived from an EMBL/GenBank/DDBJ whole genome shotgun (WGS) entry which is preliminary data.</text>
</comment>
<dbReference type="Proteomes" id="UP000460715">
    <property type="component" value="Unassembled WGS sequence"/>
</dbReference>
<organism evidence="1 2">
    <name type="scientific">Teichococcus coralli</name>
    <dbReference type="NCBI Taxonomy" id="2545983"/>
    <lineage>
        <taxon>Bacteria</taxon>
        <taxon>Pseudomonadati</taxon>
        <taxon>Pseudomonadota</taxon>
        <taxon>Alphaproteobacteria</taxon>
        <taxon>Acetobacterales</taxon>
        <taxon>Roseomonadaceae</taxon>
        <taxon>Roseomonas</taxon>
    </lineage>
</organism>
<evidence type="ECO:0000313" key="1">
    <source>
        <dbReference type="EMBL" id="MXP62081.1"/>
    </source>
</evidence>
<proteinExistence type="predicted"/>
<dbReference type="RefSeq" id="WP_160935182.1">
    <property type="nucleotide sequence ID" value="NZ_SNVJ01000001.1"/>
</dbReference>